<gene>
    <name evidence="2" type="ORF">SAMN02787144_101015</name>
</gene>
<dbReference type="AlphaFoldDB" id="A0A1K2C323"/>
<accession>A0A1K2C323</accession>
<name>A0A1K2C323_STRAR</name>
<feature type="region of interest" description="Disordered" evidence="1">
    <location>
        <begin position="274"/>
        <end position="316"/>
    </location>
</feature>
<dbReference type="EMBL" id="FPJO01000010">
    <property type="protein sequence ID" value="SFY05442.1"/>
    <property type="molecule type" value="Genomic_DNA"/>
</dbReference>
<organism evidence="2 3">
    <name type="scientific">Streptomyces atratus</name>
    <dbReference type="NCBI Taxonomy" id="1893"/>
    <lineage>
        <taxon>Bacteria</taxon>
        <taxon>Bacillati</taxon>
        <taxon>Actinomycetota</taxon>
        <taxon>Actinomycetes</taxon>
        <taxon>Kitasatosporales</taxon>
        <taxon>Streptomycetaceae</taxon>
        <taxon>Streptomyces</taxon>
    </lineage>
</organism>
<sequence length="316" mass="34388">MAQRHVLVRGGTRSGRFVQLPVTRLDAACSSRNPSSGRCRTHTARTEAPREAAAARAWSRAARADGLGDEIAVEVVERAMRWPAAWSSVSHRILMSGRPSIARRPRGFVRPGERRPPGASVPCFRSCGACSSGVGESAPASLCAAVRAVHRVPSHRRPPSLRLDAAPAPPEPHWMTTRCSSPGPSLGPLRGAPRIPRLSPRVPVRAWKPPCRAPRSVVGDDGDGCRGVVDHRVGDRADAGSQGDLRIQRPTTTRSASASNAQYLWITPDGRRRTFPMDRSIGHRARPTLPRRPGRHARAHGSQRERRQAKWQFAVG</sequence>
<reference evidence="2 3" key="1">
    <citation type="submission" date="2016-11" db="EMBL/GenBank/DDBJ databases">
        <authorList>
            <person name="Jaros S."/>
            <person name="Januszkiewicz K."/>
            <person name="Wedrychowicz H."/>
        </authorList>
    </citation>
    <scope>NUCLEOTIDE SEQUENCE [LARGE SCALE GENOMIC DNA]</scope>
    <source>
        <strain evidence="2 3">OK807</strain>
    </source>
</reference>
<feature type="compositionally biased region" description="Polar residues" evidence="1">
    <location>
        <begin position="249"/>
        <end position="259"/>
    </location>
</feature>
<feature type="region of interest" description="Disordered" evidence="1">
    <location>
        <begin position="235"/>
        <end position="259"/>
    </location>
</feature>
<feature type="region of interest" description="Disordered" evidence="1">
    <location>
        <begin position="156"/>
        <end position="184"/>
    </location>
</feature>
<evidence type="ECO:0000256" key="1">
    <source>
        <dbReference type="SAM" id="MobiDB-lite"/>
    </source>
</evidence>
<protein>
    <submittedName>
        <fullName evidence="2">Uncharacterized protein</fullName>
    </submittedName>
</protein>
<evidence type="ECO:0000313" key="3">
    <source>
        <dbReference type="Proteomes" id="UP000181909"/>
    </source>
</evidence>
<proteinExistence type="predicted"/>
<dbReference type="Proteomes" id="UP000181909">
    <property type="component" value="Unassembled WGS sequence"/>
</dbReference>
<feature type="compositionally biased region" description="Basic residues" evidence="1">
    <location>
        <begin position="292"/>
        <end position="301"/>
    </location>
</feature>
<evidence type="ECO:0000313" key="2">
    <source>
        <dbReference type="EMBL" id="SFY05442.1"/>
    </source>
</evidence>
<dbReference type="STRING" id="1893.SAMN02787144_101015"/>